<evidence type="ECO:0000259" key="17">
    <source>
        <dbReference type="PROSITE" id="PS50142"/>
    </source>
</evidence>
<keyword evidence="15" id="KW-0699">rRNA-binding</keyword>
<dbReference type="EMBL" id="CAADFR010000031">
    <property type="protein sequence ID" value="VFK38979.1"/>
    <property type="molecule type" value="Genomic_DNA"/>
</dbReference>
<dbReference type="InterPro" id="IPR000999">
    <property type="entry name" value="RNase_III_dom"/>
</dbReference>
<keyword evidence="7 15" id="KW-0507">mRNA processing</keyword>
<dbReference type="EC" id="3.1.26.3" evidence="15"/>
<name>A0A451BJS2_9GAMM</name>
<keyword evidence="9 15" id="KW-0540">Nuclease</keyword>
<dbReference type="InterPro" id="IPR011907">
    <property type="entry name" value="RNase_III"/>
</dbReference>
<evidence type="ECO:0000313" key="18">
    <source>
        <dbReference type="EMBL" id="VFK38979.1"/>
    </source>
</evidence>
<accession>A0A451BJS2</accession>
<comment type="subunit">
    <text evidence="4 15">Homodimer.</text>
</comment>
<feature type="binding site" evidence="15">
    <location>
        <position position="120"/>
    </location>
    <ligand>
        <name>Mg(2+)</name>
        <dbReference type="ChEBI" id="CHEBI:18420"/>
    </ligand>
</feature>
<evidence type="ECO:0000256" key="8">
    <source>
        <dbReference type="ARBA" id="ARBA00022694"/>
    </source>
</evidence>
<dbReference type="GO" id="GO:0008033">
    <property type="term" value="P:tRNA processing"/>
    <property type="evidence" value="ECO:0007669"/>
    <property type="project" value="UniProtKB-KW"/>
</dbReference>
<evidence type="ECO:0000256" key="12">
    <source>
        <dbReference type="ARBA" id="ARBA00022801"/>
    </source>
</evidence>
<keyword evidence="6 15" id="KW-0698">rRNA processing</keyword>
<dbReference type="FunFam" id="1.10.1520.10:FF:000001">
    <property type="entry name" value="Ribonuclease 3"/>
    <property type="match status" value="1"/>
</dbReference>
<dbReference type="Gene3D" id="3.30.160.20">
    <property type="match status" value="1"/>
</dbReference>
<comment type="function">
    <text evidence="15">Digests double-stranded RNA. Involved in the processing of primary rRNA transcript to yield the immediate precursors to the large and small rRNAs (23S and 16S). Processes some mRNAs, and tRNAs when they are encoded in the rRNA operon. Processes pre-crRNA and tracrRNA of type II CRISPR loci if present in the organism.</text>
</comment>
<dbReference type="GO" id="GO:0010468">
    <property type="term" value="P:regulation of gene expression"/>
    <property type="evidence" value="ECO:0007669"/>
    <property type="project" value="TreeGrafter"/>
</dbReference>
<evidence type="ECO:0000256" key="2">
    <source>
        <dbReference type="ARBA" id="ARBA00004496"/>
    </source>
</evidence>
<dbReference type="PROSITE" id="PS00517">
    <property type="entry name" value="RNASE_3_1"/>
    <property type="match status" value="1"/>
</dbReference>
<keyword evidence="11 15" id="KW-0255">Endonuclease</keyword>
<dbReference type="EMBL" id="CAADFU010000030">
    <property type="protein sequence ID" value="VFK43825.1"/>
    <property type="molecule type" value="Genomic_DNA"/>
</dbReference>
<dbReference type="GO" id="GO:0006364">
    <property type="term" value="P:rRNA processing"/>
    <property type="evidence" value="ECO:0007669"/>
    <property type="project" value="UniProtKB-UniRule"/>
</dbReference>
<dbReference type="SMART" id="SM00358">
    <property type="entry name" value="DSRM"/>
    <property type="match status" value="1"/>
</dbReference>
<dbReference type="Pfam" id="PF14622">
    <property type="entry name" value="Ribonucleas_3_3"/>
    <property type="match status" value="1"/>
</dbReference>
<sequence length="238" mass="26253">MLDSNMKSLQHLSSYLDYTFSDAGLLELALTHRSASGTHNERLEFLGDAILGFVIADLLYARFPDFSEGELTRLRARLVRRQTLAEVARQLGLGGYVILGGGEIKSGGDHRESTLADAMEAIIGAVYLDGGLDACRQSILHVFGPRIGTISNKNIDKDAKTRLQELVQGMRLPLPEYRVIEAAGADHQHWFTVECKVAVLPETTRGNGGSRRVAEQKAAEKALDQFERRNVHVADKDH</sequence>
<dbReference type="EMBL" id="CAADHB010000017">
    <property type="protein sequence ID" value="VFK78543.1"/>
    <property type="molecule type" value="Genomic_DNA"/>
</dbReference>
<dbReference type="SMART" id="SM00535">
    <property type="entry name" value="RIBOc"/>
    <property type="match status" value="1"/>
</dbReference>
<keyword evidence="12 15" id="KW-0378">Hydrolase</keyword>
<keyword evidence="13 15" id="KW-0460">Magnesium</keyword>
<reference evidence="20" key="1">
    <citation type="submission" date="2019-02" db="EMBL/GenBank/DDBJ databases">
        <authorList>
            <person name="Gruber-Vodicka R. H."/>
            <person name="Seah K. B. B."/>
        </authorList>
    </citation>
    <scope>NUCLEOTIDE SEQUENCE</scope>
    <source>
        <strain evidence="20">BECK_S127</strain>
        <strain evidence="19">BECK_S1320</strain>
        <strain evidence="18">BECK_S1321</strain>
    </source>
</reference>
<dbReference type="NCBIfam" id="TIGR02191">
    <property type="entry name" value="RNaseIII"/>
    <property type="match status" value="1"/>
</dbReference>
<dbReference type="CDD" id="cd00593">
    <property type="entry name" value="RIBOc"/>
    <property type="match status" value="1"/>
</dbReference>
<evidence type="ECO:0000256" key="13">
    <source>
        <dbReference type="ARBA" id="ARBA00022842"/>
    </source>
</evidence>
<evidence type="ECO:0000256" key="1">
    <source>
        <dbReference type="ARBA" id="ARBA00000109"/>
    </source>
</evidence>
<comment type="catalytic activity">
    <reaction evidence="1 15">
        <text>Endonucleolytic cleavage to 5'-phosphomonoester.</text>
        <dbReference type="EC" id="3.1.26.3"/>
    </reaction>
</comment>
<evidence type="ECO:0000313" key="19">
    <source>
        <dbReference type="EMBL" id="VFK43825.1"/>
    </source>
</evidence>
<comment type="cofactor">
    <cofactor evidence="15">
        <name>Mg(2+)</name>
        <dbReference type="ChEBI" id="CHEBI:18420"/>
    </cofactor>
</comment>
<organism evidence="20">
    <name type="scientific">Candidatus Kentrum sp. SD</name>
    <dbReference type="NCBI Taxonomy" id="2126332"/>
    <lineage>
        <taxon>Bacteria</taxon>
        <taxon>Pseudomonadati</taxon>
        <taxon>Pseudomonadota</taxon>
        <taxon>Gammaproteobacteria</taxon>
        <taxon>Candidatus Kentrum</taxon>
    </lineage>
</organism>
<dbReference type="GO" id="GO:0019843">
    <property type="term" value="F:rRNA binding"/>
    <property type="evidence" value="ECO:0007669"/>
    <property type="project" value="UniProtKB-KW"/>
</dbReference>
<feature type="domain" description="DRBM" evidence="16">
    <location>
        <begin position="158"/>
        <end position="228"/>
    </location>
</feature>
<dbReference type="GO" id="GO:0042802">
    <property type="term" value="F:identical protein binding"/>
    <property type="evidence" value="ECO:0007669"/>
    <property type="project" value="UniProtKB-ARBA"/>
</dbReference>
<dbReference type="GO" id="GO:0005737">
    <property type="term" value="C:cytoplasm"/>
    <property type="evidence" value="ECO:0007669"/>
    <property type="project" value="UniProtKB-SubCell"/>
</dbReference>
<comment type="similarity">
    <text evidence="3">Belongs to the ribonuclease III family.</text>
</comment>
<dbReference type="SUPFAM" id="SSF54768">
    <property type="entry name" value="dsRNA-binding domain-like"/>
    <property type="match status" value="1"/>
</dbReference>
<feature type="active site" evidence="15">
    <location>
        <position position="48"/>
    </location>
</feature>
<dbReference type="PROSITE" id="PS50142">
    <property type="entry name" value="RNASE_3_2"/>
    <property type="match status" value="1"/>
</dbReference>
<evidence type="ECO:0000259" key="16">
    <source>
        <dbReference type="PROSITE" id="PS50137"/>
    </source>
</evidence>
<evidence type="ECO:0000256" key="5">
    <source>
        <dbReference type="ARBA" id="ARBA00022490"/>
    </source>
</evidence>
<dbReference type="AlphaFoldDB" id="A0A451BJS2"/>
<dbReference type="CDD" id="cd10845">
    <property type="entry name" value="DSRM_RNAse_III_family"/>
    <property type="match status" value="1"/>
</dbReference>
<keyword evidence="10 15" id="KW-0479">Metal-binding</keyword>
<evidence type="ECO:0000256" key="11">
    <source>
        <dbReference type="ARBA" id="ARBA00022759"/>
    </source>
</evidence>
<dbReference type="GO" id="GO:0003725">
    <property type="term" value="F:double-stranded RNA binding"/>
    <property type="evidence" value="ECO:0007669"/>
    <property type="project" value="TreeGrafter"/>
</dbReference>
<dbReference type="PROSITE" id="PS50137">
    <property type="entry name" value="DS_RBD"/>
    <property type="match status" value="1"/>
</dbReference>
<dbReference type="InterPro" id="IPR036389">
    <property type="entry name" value="RNase_III_sf"/>
</dbReference>
<evidence type="ECO:0000256" key="9">
    <source>
        <dbReference type="ARBA" id="ARBA00022722"/>
    </source>
</evidence>
<dbReference type="Pfam" id="PF00035">
    <property type="entry name" value="dsrm"/>
    <property type="match status" value="1"/>
</dbReference>
<feature type="binding site" evidence="15">
    <location>
        <position position="44"/>
    </location>
    <ligand>
        <name>Mg(2+)</name>
        <dbReference type="ChEBI" id="CHEBI:18420"/>
    </ligand>
</feature>
<evidence type="ECO:0000256" key="14">
    <source>
        <dbReference type="ARBA" id="ARBA00022884"/>
    </source>
</evidence>
<evidence type="ECO:0000256" key="6">
    <source>
        <dbReference type="ARBA" id="ARBA00022552"/>
    </source>
</evidence>
<evidence type="ECO:0000313" key="20">
    <source>
        <dbReference type="EMBL" id="VFK78543.1"/>
    </source>
</evidence>
<dbReference type="PANTHER" id="PTHR11207:SF0">
    <property type="entry name" value="RIBONUCLEASE 3"/>
    <property type="match status" value="1"/>
</dbReference>
<evidence type="ECO:0000256" key="4">
    <source>
        <dbReference type="ARBA" id="ARBA00011738"/>
    </source>
</evidence>
<dbReference type="GO" id="GO:0006397">
    <property type="term" value="P:mRNA processing"/>
    <property type="evidence" value="ECO:0007669"/>
    <property type="project" value="UniProtKB-UniRule"/>
</dbReference>
<protein>
    <recommendedName>
        <fullName evidence="15">Ribonuclease 3</fullName>
        <ecNumber evidence="15">3.1.26.3</ecNumber>
    </recommendedName>
    <alternativeName>
        <fullName evidence="15">Ribonuclease III</fullName>
        <shortName evidence="15">RNase III</shortName>
    </alternativeName>
</protein>
<dbReference type="InterPro" id="IPR014720">
    <property type="entry name" value="dsRBD_dom"/>
</dbReference>
<evidence type="ECO:0000256" key="15">
    <source>
        <dbReference type="HAMAP-Rule" id="MF_00104"/>
    </source>
</evidence>
<dbReference type="FunFam" id="3.30.160.20:FF:000003">
    <property type="entry name" value="Ribonuclease 3"/>
    <property type="match status" value="1"/>
</dbReference>
<dbReference type="GO" id="GO:0046872">
    <property type="term" value="F:metal ion binding"/>
    <property type="evidence" value="ECO:0007669"/>
    <property type="project" value="UniProtKB-KW"/>
</dbReference>
<evidence type="ECO:0000256" key="10">
    <source>
        <dbReference type="ARBA" id="ARBA00022723"/>
    </source>
</evidence>
<dbReference type="Gene3D" id="1.10.1520.10">
    <property type="entry name" value="Ribonuclease III domain"/>
    <property type="match status" value="1"/>
</dbReference>
<dbReference type="PANTHER" id="PTHR11207">
    <property type="entry name" value="RIBONUCLEASE III"/>
    <property type="match status" value="1"/>
</dbReference>
<keyword evidence="8 15" id="KW-0819">tRNA processing</keyword>
<feature type="active site" evidence="15">
    <location>
        <position position="120"/>
    </location>
</feature>
<dbReference type="HAMAP" id="MF_00104">
    <property type="entry name" value="RNase_III"/>
    <property type="match status" value="1"/>
</dbReference>
<dbReference type="SUPFAM" id="SSF69065">
    <property type="entry name" value="RNase III domain-like"/>
    <property type="match status" value="1"/>
</dbReference>
<proteinExistence type="inferred from homology"/>
<evidence type="ECO:0000256" key="7">
    <source>
        <dbReference type="ARBA" id="ARBA00022664"/>
    </source>
</evidence>
<keyword evidence="14 15" id="KW-0694">RNA-binding</keyword>
<dbReference type="GO" id="GO:0004525">
    <property type="term" value="F:ribonuclease III activity"/>
    <property type="evidence" value="ECO:0007669"/>
    <property type="project" value="UniProtKB-UniRule"/>
</dbReference>
<keyword evidence="5 15" id="KW-0963">Cytoplasm</keyword>
<feature type="domain" description="RNase III" evidence="17">
    <location>
        <begin position="9"/>
        <end position="131"/>
    </location>
</feature>
<comment type="subcellular location">
    <subcellularLocation>
        <location evidence="2 15">Cytoplasm</location>
    </subcellularLocation>
</comment>
<evidence type="ECO:0000256" key="3">
    <source>
        <dbReference type="ARBA" id="ARBA00010183"/>
    </source>
</evidence>
<feature type="binding site" evidence="15">
    <location>
        <position position="117"/>
    </location>
    <ligand>
        <name>Mg(2+)</name>
        <dbReference type="ChEBI" id="CHEBI:18420"/>
    </ligand>
</feature>
<gene>
    <name evidence="15" type="primary">rnc</name>
    <name evidence="20" type="ORF">BECKSD772D_GA0070982_101725</name>
    <name evidence="19" type="ORF">BECKSD772E_GA0070983_10304</name>
    <name evidence="18" type="ORF">BECKSD772F_GA0070984_10314</name>
</gene>